<organism evidence="17 18">
    <name type="scientific">Pycnococcus provasolii</name>
    <dbReference type="NCBI Taxonomy" id="41880"/>
    <lineage>
        <taxon>Eukaryota</taxon>
        <taxon>Viridiplantae</taxon>
        <taxon>Chlorophyta</taxon>
        <taxon>Pseudoscourfieldiophyceae</taxon>
        <taxon>Pseudoscourfieldiales</taxon>
        <taxon>Pycnococcaceae</taxon>
        <taxon>Pycnococcus</taxon>
    </lineage>
</organism>
<dbReference type="GO" id="GO:0030942">
    <property type="term" value="F:endoplasmic reticulum signal peptide binding"/>
    <property type="evidence" value="ECO:0007669"/>
    <property type="project" value="TreeGrafter"/>
</dbReference>
<evidence type="ECO:0000256" key="5">
    <source>
        <dbReference type="ARBA" id="ARBA00022741"/>
    </source>
</evidence>
<dbReference type="SMART" id="SM00963">
    <property type="entry name" value="SRP54_N"/>
    <property type="match status" value="1"/>
</dbReference>
<dbReference type="InterPro" id="IPR003593">
    <property type="entry name" value="AAA+_ATPase"/>
</dbReference>
<dbReference type="SMART" id="SM00962">
    <property type="entry name" value="SRP54"/>
    <property type="match status" value="1"/>
</dbReference>
<reference evidence="17" key="1">
    <citation type="submission" date="2020-10" db="EMBL/GenBank/DDBJ databases">
        <title>Unveiling of a novel bifunctional photoreceptor, Dualchrome1, isolated from a cosmopolitan green alga.</title>
        <authorList>
            <person name="Suzuki S."/>
            <person name="Kawachi M."/>
        </authorList>
    </citation>
    <scope>NUCLEOTIDE SEQUENCE</scope>
    <source>
        <strain evidence="17">NIES 2893</strain>
    </source>
</reference>
<evidence type="ECO:0000256" key="4">
    <source>
        <dbReference type="ARBA" id="ARBA00022490"/>
    </source>
</evidence>
<evidence type="ECO:0000259" key="16">
    <source>
        <dbReference type="PROSITE" id="PS00300"/>
    </source>
</evidence>
<keyword evidence="7 15" id="KW-0256">Endoplasmic reticulum</keyword>
<comment type="function">
    <text evidence="13 15">Component of the signal recognition particle (SRP) complex, a ribonucleoprotein complex that mediates the cotranslational targeting of secretory and membrane proteins to the endoplasmic reticulum (ER). As part of the SRP complex, associates with the SRP receptor (SR) component SRPRA to target secretory proteins to the endoplasmic reticulum membrane. Binds to the signal sequence of presecretory proteins when they emerge from the ribosomes. Displays basal GTPase activity, and stimulates reciprocal GTPase activation of the SR subunit SRPRA. Forms a guanosine 5'-triphosphate (GTP)-dependent complex with the SR subunit SRPRA. SR compaction and GTPase mediated rearrangement of SR drive SRP-mediated cotranslational protein translocation into the ER. Requires the presence of SRP9/SRP14 and/or SRP19 to stably interact with RNA.</text>
</comment>
<evidence type="ECO:0000256" key="3">
    <source>
        <dbReference type="ARBA" id="ARBA00005450"/>
    </source>
</evidence>
<dbReference type="HAMAP" id="MF_00306">
    <property type="entry name" value="SRP54"/>
    <property type="match status" value="1"/>
</dbReference>
<dbReference type="InterPro" id="IPR042101">
    <property type="entry name" value="SRP54_N_sf"/>
</dbReference>
<comment type="domain">
    <text evidence="15">The NG domain, also named G domain, is a special guanosine triphosphatase (GTPase) domain, which binds GTP and forms a guanosine 5'-triphosphate (GTP)-dependent complex with a homologous NG domain in the SRP receptor subunit SRPRA. The two NG domains undergo cooperative rearrangements upon their assembly, which culminate in the reciprocal activation of the GTPase activity of one another. SRP receptor compaction upon binding with cargo-loaded SRP and GTPase rearrangement drive SRP-mediated cotranslational protein translocation into the ER.</text>
</comment>
<name>A0A830H8Z1_9CHLO</name>
<dbReference type="InterPro" id="IPR022941">
    <property type="entry name" value="SRP54"/>
</dbReference>
<accession>A0A830H8Z1</accession>
<dbReference type="SUPFAM" id="SSF47446">
    <property type="entry name" value="Signal peptide-binding domain"/>
    <property type="match status" value="1"/>
</dbReference>
<dbReference type="SMART" id="SM00382">
    <property type="entry name" value="AAA"/>
    <property type="match status" value="1"/>
</dbReference>
<keyword evidence="11 15" id="KW-0687">Ribonucleoprotein</keyword>
<dbReference type="InterPro" id="IPR036891">
    <property type="entry name" value="Signal_recog_part_SRP54_M_sf"/>
</dbReference>
<dbReference type="Pfam" id="PF02881">
    <property type="entry name" value="SRP54_N"/>
    <property type="match status" value="1"/>
</dbReference>
<evidence type="ECO:0000256" key="6">
    <source>
        <dbReference type="ARBA" id="ARBA00022801"/>
    </source>
</evidence>
<dbReference type="InterPro" id="IPR004125">
    <property type="entry name" value="Signal_recog_particle_SRP54_M"/>
</dbReference>
<dbReference type="GO" id="GO:0006616">
    <property type="term" value="P:SRP-dependent cotranslational protein targeting to membrane, translocation"/>
    <property type="evidence" value="ECO:0007669"/>
    <property type="project" value="TreeGrafter"/>
</dbReference>
<evidence type="ECO:0000256" key="7">
    <source>
        <dbReference type="ARBA" id="ARBA00022824"/>
    </source>
</evidence>
<dbReference type="Gene3D" id="3.40.50.300">
    <property type="entry name" value="P-loop containing nucleotide triphosphate hydrolases"/>
    <property type="match status" value="1"/>
</dbReference>
<dbReference type="Gene3D" id="1.20.120.140">
    <property type="entry name" value="Signal recognition particle SRP54, nucleotide-binding domain"/>
    <property type="match status" value="1"/>
</dbReference>
<keyword evidence="18" id="KW-1185">Reference proteome</keyword>
<dbReference type="InterPro" id="IPR027417">
    <property type="entry name" value="P-loop_NTPase"/>
</dbReference>
<dbReference type="PANTHER" id="PTHR11564:SF5">
    <property type="entry name" value="SIGNAL RECOGNITION PARTICLE SUBUNIT SRP54"/>
    <property type="match status" value="1"/>
</dbReference>
<dbReference type="Gene3D" id="1.10.260.30">
    <property type="entry name" value="Signal recognition particle, SRP54 subunit, M-domain"/>
    <property type="match status" value="1"/>
</dbReference>
<keyword evidence="6" id="KW-0378">Hydrolase</keyword>
<dbReference type="Pfam" id="PF02978">
    <property type="entry name" value="SRP_SPB"/>
    <property type="match status" value="1"/>
</dbReference>
<proteinExistence type="inferred from homology"/>
<evidence type="ECO:0000313" key="18">
    <source>
        <dbReference type="Proteomes" id="UP000660262"/>
    </source>
</evidence>
<evidence type="ECO:0000256" key="15">
    <source>
        <dbReference type="RuleBase" id="RU364034"/>
    </source>
</evidence>
<dbReference type="GO" id="GO:0005786">
    <property type="term" value="C:signal recognition particle, endoplasmic reticulum targeting"/>
    <property type="evidence" value="ECO:0007669"/>
    <property type="project" value="UniProtKB-UniRule"/>
</dbReference>
<evidence type="ECO:0000256" key="8">
    <source>
        <dbReference type="ARBA" id="ARBA00022884"/>
    </source>
</evidence>
<evidence type="ECO:0000256" key="1">
    <source>
        <dbReference type="ARBA" id="ARBA00004240"/>
    </source>
</evidence>
<evidence type="ECO:0000256" key="10">
    <source>
        <dbReference type="ARBA" id="ARBA00023135"/>
    </source>
</evidence>
<evidence type="ECO:0000256" key="11">
    <source>
        <dbReference type="ARBA" id="ARBA00023274"/>
    </source>
</evidence>
<dbReference type="FunFam" id="3.40.50.300:FF:000022">
    <property type="entry name" value="Signal recognition particle 54 kDa subunit"/>
    <property type="match status" value="1"/>
</dbReference>
<dbReference type="GO" id="GO:0005525">
    <property type="term" value="F:GTP binding"/>
    <property type="evidence" value="ECO:0007669"/>
    <property type="project" value="UniProtKB-UniRule"/>
</dbReference>
<dbReference type="GO" id="GO:0005783">
    <property type="term" value="C:endoplasmic reticulum"/>
    <property type="evidence" value="ECO:0007669"/>
    <property type="project" value="UniProtKB-SubCell"/>
</dbReference>
<feature type="domain" description="SRP54-type proteins GTP-binding" evidence="16">
    <location>
        <begin position="268"/>
        <end position="281"/>
    </location>
</feature>
<dbReference type="SUPFAM" id="SSF52540">
    <property type="entry name" value="P-loop containing nucleoside triphosphate hydrolases"/>
    <property type="match status" value="1"/>
</dbReference>
<dbReference type="NCBIfam" id="TIGR01425">
    <property type="entry name" value="SRP54_euk"/>
    <property type="match status" value="1"/>
</dbReference>
<dbReference type="InterPro" id="IPR036225">
    <property type="entry name" value="SRP/SRP_N"/>
</dbReference>
<dbReference type="InterPro" id="IPR006325">
    <property type="entry name" value="SRP54_euk"/>
</dbReference>
<comment type="caution">
    <text evidence="17">The sequence shown here is derived from an EMBL/GenBank/DDBJ whole genome shotgun (WGS) entry which is preliminary data.</text>
</comment>
<keyword evidence="8 15" id="KW-0694">RNA-binding</keyword>
<dbReference type="PANTHER" id="PTHR11564">
    <property type="entry name" value="SIGNAL RECOGNITION PARTICLE 54K PROTEIN SRP54"/>
    <property type="match status" value="1"/>
</dbReference>
<evidence type="ECO:0000256" key="2">
    <source>
        <dbReference type="ARBA" id="ARBA00004496"/>
    </source>
</evidence>
<dbReference type="FunFam" id="1.20.120.140:FF:000001">
    <property type="entry name" value="Signal recognition particle GTPase"/>
    <property type="match status" value="1"/>
</dbReference>
<comment type="catalytic activity">
    <reaction evidence="14">
        <text>GTP + H2O = GDP + phosphate + H(+)</text>
        <dbReference type="Rhea" id="RHEA:19669"/>
        <dbReference type="ChEBI" id="CHEBI:15377"/>
        <dbReference type="ChEBI" id="CHEBI:15378"/>
        <dbReference type="ChEBI" id="CHEBI:37565"/>
        <dbReference type="ChEBI" id="CHEBI:43474"/>
        <dbReference type="ChEBI" id="CHEBI:58189"/>
        <dbReference type="EC" id="3.6.5.4"/>
    </reaction>
    <physiologicalReaction direction="left-to-right" evidence="14">
        <dbReference type="Rhea" id="RHEA:19670"/>
    </physiologicalReaction>
</comment>
<evidence type="ECO:0000256" key="9">
    <source>
        <dbReference type="ARBA" id="ARBA00023134"/>
    </source>
</evidence>
<comment type="similarity">
    <text evidence="3 15">Belongs to the GTP-binding SRP family. SRP54 subfamily.</text>
</comment>
<dbReference type="CDD" id="cd17875">
    <property type="entry name" value="SRP54_G"/>
    <property type="match status" value="1"/>
</dbReference>
<dbReference type="EMBL" id="BNJQ01000001">
    <property type="protein sequence ID" value="GHP01637.1"/>
    <property type="molecule type" value="Genomic_DNA"/>
</dbReference>
<comment type="domain">
    <text evidence="15">The M domain binds the 7SL RNA in presence of SRP19 and binds the signal sequence of presecretory proteins.</text>
</comment>
<comment type="subcellular location">
    <subcellularLocation>
        <location evidence="2 15">Cytoplasm</location>
    </subcellularLocation>
    <subcellularLocation>
        <location evidence="1 15">Endoplasmic reticulum</location>
    </subcellularLocation>
</comment>
<evidence type="ECO:0000256" key="12">
    <source>
        <dbReference type="ARBA" id="ARBA00034796"/>
    </source>
</evidence>
<keyword evidence="10 15" id="KW-0733">Signal recognition particle</keyword>
<keyword evidence="5 15" id="KW-0547">Nucleotide-binding</keyword>
<dbReference type="GO" id="GO:0003924">
    <property type="term" value="F:GTPase activity"/>
    <property type="evidence" value="ECO:0007669"/>
    <property type="project" value="UniProtKB-UniRule"/>
</dbReference>
<dbReference type="OrthoDB" id="10250817at2759"/>
<comment type="subunit">
    <text evidence="12 15">Component of a signal recognition particle (SRP) complex that consists of a 7SL RNA molecule of 300 nucleotides and six protein subunits: SRP72, SRP68, SRP54, SRP19, SRP14 and SRP9.</text>
</comment>
<sequence>MVLTELGARLSGALVKMSKSSKVDQDVVDACLKEICTALLQADVNVRLVKQLQTNVKMSLNLEDLQSGFNAQRILQKSVFQELTRLMDGGKPWVPKKGKQSVVMFVGLQGNGKTTTCTKYAYHYKRKGFKVAMVCADTFRAGAFDQLKQNATKARVPFFGSHTETDPVKIAEEGVERFRTEKVDIIIVDTSGRHKQESALFEEMRNISEVVQPNNVIYVMDGAMGQAAHDQALAFRDTVDVGSIIVTKMDGHAKGGGALSAVAATRSPVCFIGTGEHMDEFEPFEAESFVSRLLGLGDFKGLMNKITDVIPEEAQEEMMEKLSQGSFPLRFLYDQFTNIQEMGPMSQVMSMLPGMANMMGGGRDKESAANIKKYMTLMDSMTTKELDNPDTEKNMKMLSETSRINRIVRGAGRQYRDMYELITQYKMMAKMVGKMKQMKLPKKGPVNARAMNQSVQQMSQAIPPHLLKSIGGMGGLQTLMKQLEGGGGPGGMGALGDMMKSLGMG</sequence>
<dbReference type="Pfam" id="PF00448">
    <property type="entry name" value="SRP54"/>
    <property type="match status" value="1"/>
</dbReference>
<dbReference type="SUPFAM" id="SSF47364">
    <property type="entry name" value="Domain of the SRP/SRP receptor G-proteins"/>
    <property type="match status" value="1"/>
</dbReference>
<dbReference type="GO" id="GO:0005829">
    <property type="term" value="C:cytosol"/>
    <property type="evidence" value="ECO:0007669"/>
    <property type="project" value="TreeGrafter"/>
</dbReference>
<evidence type="ECO:0000256" key="13">
    <source>
        <dbReference type="ARBA" id="ARBA00046020"/>
    </source>
</evidence>
<evidence type="ECO:0000256" key="14">
    <source>
        <dbReference type="ARBA" id="ARBA00048157"/>
    </source>
</evidence>
<gene>
    <name evidence="17" type="ORF">PPROV_000039300</name>
</gene>
<dbReference type="AlphaFoldDB" id="A0A830H8Z1"/>
<dbReference type="GO" id="GO:0008312">
    <property type="term" value="F:7S RNA binding"/>
    <property type="evidence" value="ECO:0007669"/>
    <property type="project" value="UniProtKB-UniRule"/>
</dbReference>
<protein>
    <recommendedName>
        <fullName evidence="15">Signal recognition particle 54 kDa protein</fullName>
    </recommendedName>
</protein>
<dbReference type="PROSITE" id="PS00300">
    <property type="entry name" value="SRP54"/>
    <property type="match status" value="1"/>
</dbReference>
<evidence type="ECO:0000313" key="17">
    <source>
        <dbReference type="EMBL" id="GHP01637.1"/>
    </source>
</evidence>
<keyword evidence="9 15" id="KW-0342">GTP-binding</keyword>
<keyword evidence="4 15" id="KW-0963">Cytoplasm</keyword>
<dbReference type="InterPro" id="IPR000897">
    <property type="entry name" value="SRP54_GTPase_dom"/>
</dbReference>
<dbReference type="Proteomes" id="UP000660262">
    <property type="component" value="Unassembled WGS sequence"/>
</dbReference>
<dbReference type="InterPro" id="IPR013822">
    <property type="entry name" value="Signal_recog_particl_SRP54_hlx"/>
</dbReference>